<keyword evidence="4 11" id="KW-0637">Prenyltransferase</keyword>
<dbReference type="GO" id="GO:0072657">
    <property type="term" value="P:protein localization to membrane"/>
    <property type="evidence" value="ECO:0007669"/>
    <property type="project" value="UniProtKB-ARBA"/>
</dbReference>
<keyword evidence="5 11" id="KW-0808">Transferase</keyword>
<comment type="function">
    <text evidence="11">Catalyzes the transfer of a geranylgeranyl moiety from geranylgeranyl diphosphate to both cysteines of proteins with the C-terminal sequence -XXCC, -XCXC and -CCXX.</text>
</comment>
<evidence type="ECO:0000256" key="3">
    <source>
        <dbReference type="ARBA" id="ARBA00012656"/>
    </source>
</evidence>
<comment type="catalytic activity">
    <reaction evidence="9 11">
        <text>geranylgeranyl diphosphate + L-cysteinyl-[protein] = S-geranylgeranyl-L-cysteinyl-[protein] + diphosphate</text>
        <dbReference type="Rhea" id="RHEA:21240"/>
        <dbReference type="Rhea" id="RHEA-COMP:10131"/>
        <dbReference type="Rhea" id="RHEA-COMP:11537"/>
        <dbReference type="ChEBI" id="CHEBI:29950"/>
        <dbReference type="ChEBI" id="CHEBI:33019"/>
        <dbReference type="ChEBI" id="CHEBI:57533"/>
        <dbReference type="ChEBI" id="CHEBI:86021"/>
        <dbReference type="EC" id="2.5.1.60"/>
    </reaction>
</comment>
<keyword evidence="6 11" id="KW-0479">Metal-binding</keyword>
<evidence type="ECO:0000313" key="13">
    <source>
        <dbReference type="EMBL" id="GMM35865.1"/>
    </source>
</evidence>
<dbReference type="EMBL" id="BTFZ01000011">
    <property type="protein sequence ID" value="GMM35865.1"/>
    <property type="molecule type" value="Genomic_DNA"/>
</dbReference>
<dbReference type="InterPro" id="IPR008930">
    <property type="entry name" value="Terpenoid_cyclase/PrenylTrfase"/>
</dbReference>
<dbReference type="InterPro" id="IPR026873">
    <property type="entry name" value="Ptb1"/>
</dbReference>
<dbReference type="GO" id="GO:0004663">
    <property type="term" value="F:Rab geranylgeranyltransferase activity"/>
    <property type="evidence" value="ECO:0007669"/>
    <property type="project" value="UniProtKB-UniRule"/>
</dbReference>
<name>A0AAV5QMV5_9ASCO</name>
<dbReference type="Gene3D" id="1.50.10.20">
    <property type="match status" value="1"/>
</dbReference>
<sequence>MTELAVQKHIDYVVNLNKHTRDYEYWLTEHLRLNGLYWGLTALFMLNAPDVLDKKDIVKYVLSCRDSRSGAFGAFPKHDGHLLSTLSGLQILVMLGELDTALTDEDKSGIIKFIKDNQLPDGSFQGDKYGEIDTRFVYNAISSLSLLGELTDDVVEPAVKFILRCQNFDGGFGLVPGAESHAAQIFTCLGSLAIADRLHYLSEEKQELLAWWLSERQQDSFNNSKEFEGGLNGRPEKLPDVCYSWWVLSSLSILKRVEWIDKDKLRRFILSSQDLETGGISDRPDNQVDVFHTVFGLAGLSLTGHPGLDAIDPVYCMPVSITSSLKKWKN</sequence>
<keyword evidence="7" id="KW-0677">Repeat</keyword>
<accession>A0AAV5QMV5</accession>
<dbReference type="PANTHER" id="PTHR11774">
    <property type="entry name" value="GERANYLGERANYL TRANSFERASE TYPE BETA SUBUNIT"/>
    <property type="match status" value="1"/>
</dbReference>
<dbReference type="AlphaFoldDB" id="A0AAV5QMV5"/>
<dbReference type="FunFam" id="1.50.10.20:FF:000012">
    <property type="entry name" value="Geranylgeranyl transferase type-2 subunit beta"/>
    <property type="match status" value="1"/>
</dbReference>
<evidence type="ECO:0000256" key="9">
    <source>
        <dbReference type="ARBA" id="ARBA00047658"/>
    </source>
</evidence>
<gene>
    <name evidence="13" type="ORF">DASC09_031900</name>
</gene>
<evidence type="ECO:0000256" key="7">
    <source>
        <dbReference type="ARBA" id="ARBA00022737"/>
    </source>
</evidence>
<evidence type="ECO:0000256" key="6">
    <source>
        <dbReference type="ARBA" id="ARBA00022723"/>
    </source>
</evidence>
<dbReference type="InterPro" id="IPR045089">
    <property type="entry name" value="PGGT1B-like"/>
</dbReference>
<evidence type="ECO:0000256" key="11">
    <source>
        <dbReference type="RuleBase" id="RU365076"/>
    </source>
</evidence>
<dbReference type="InterPro" id="IPR001330">
    <property type="entry name" value="Prenyltrans"/>
</dbReference>
<keyword evidence="14" id="KW-1185">Reference proteome</keyword>
<evidence type="ECO:0000256" key="10">
    <source>
        <dbReference type="ARBA" id="ARBA00069127"/>
    </source>
</evidence>
<keyword evidence="8 11" id="KW-0862">Zinc</keyword>
<protein>
    <recommendedName>
        <fullName evidence="10 11">Geranylgeranyl transferase type-2 subunit beta</fullName>
        <ecNumber evidence="3 11">2.5.1.60</ecNumber>
    </recommendedName>
</protein>
<evidence type="ECO:0000259" key="12">
    <source>
        <dbReference type="Pfam" id="PF00432"/>
    </source>
</evidence>
<dbReference type="Proteomes" id="UP001360560">
    <property type="component" value="Unassembled WGS sequence"/>
</dbReference>
<dbReference type="CDD" id="cd02894">
    <property type="entry name" value="GGTase-II"/>
    <property type="match status" value="1"/>
</dbReference>
<dbReference type="GeneID" id="90073840"/>
<comment type="subunit">
    <text evidence="2">Heterodimer of an alpha and a beta subunit.</text>
</comment>
<evidence type="ECO:0000313" key="14">
    <source>
        <dbReference type="Proteomes" id="UP001360560"/>
    </source>
</evidence>
<dbReference type="PANTHER" id="PTHR11774:SF11">
    <property type="entry name" value="GERANYLGERANYL TRANSFERASE TYPE-2 SUBUNIT BETA"/>
    <property type="match status" value="1"/>
</dbReference>
<dbReference type="GO" id="GO:0046872">
    <property type="term" value="F:metal ion binding"/>
    <property type="evidence" value="ECO:0007669"/>
    <property type="project" value="UniProtKB-KW"/>
</dbReference>
<comment type="similarity">
    <text evidence="1 11">Belongs to the protein prenyltransferase subunit beta family.</text>
</comment>
<evidence type="ECO:0000256" key="2">
    <source>
        <dbReference type="ARBA" id="ARBA00011355"/>
    </source>
</evidence>
<evidence type="ECO:0000256" key="5">
    <source>
        <dbReference type="ARBA" id="ARBA00022679"/>
    </source>
</evidence>
<comment type="caution">
    <text evidence="13">The sequence shown here is derived from an EMBL/GenBank/DDBJ whole genome shotgun (WGS) entry which is preliminary data.</text>
</comment>
<dbReference type="RefSeq" id="XP_064852861.1">
    <property type="nucleotide sequence ID" value="XM_064996789.1"/>
</dbReference>
<organism evidence="13 14">
    <name type="scientific">Saccharomycopsis crataegensis</name>
    <dbReference type="NCBI Taxonomy" id="43959"/>
    <lineage>
        <taxon>Eukaryota</taxon>
        <taxon>Fungi</taxon>
        <taxon>Dikarya</taxon>
        <taxon>Ascomycota</taxon>
        <taxon>Saccharomycotina</taxon>
        <taxon>Saccharomycetes</taxon>
        <taxon>Saccharomycopsidaceae</taxon>
        <taxon>Saccharomycopsis</taxon>
    </lineage>
</organism>
<proteinExistence type="inferred from homology"/>
<dbReference type="EC" id="2.5.1.60" evidence="3 11"/>
<dbReference type="Pfam" id="PF00432">
    <property type="entry name" value="Prenyltrans"/>
    <property type="match status" value="1"/>
</dbReference>
<evidence type="ECO:0000256" key="8">
    <source>
        <dbReference type="ARBA" id="ARBA00022833"/>
    </source>
</evidence>
<feature type="domain" description="Prenyltransferase alpha-alpha toroid" evidence="12">
    <location>
        <begin position="4"/>
        <end position="317"/>
    </location>
</feature>
<comment type="cofactor">
    <cofactor evidence="11">
        <name>Zn(2+)</name>
        <dbReference type="ChEBI" id="CHEBI:29105"/>
    </cofactor>
    <text evidence="11">Binds 1 zinc ion per subunit.</text>
</comment>
<evidence type="ECO:0000256" key="4">
    <source>
        <dbReference type="ARBA" id="ARBA00022602"/>
    </source>
</evidence>
<reference evidence="13 14" key="1">
    <citation type="journal article" date="2023" name="Elife">
        <title>Identification of key yeast species and microbe-microbe interactions impacting larval growth of Drosophila in the wild.</title>
        <authorList>
            <person name="Mure A."/>
            <person name="Sugiura Y."/>
            <person name="Maeda R."/>
            <person name="Honda K."/>
            <person name="Sakurai N."/>
            <person name="Takahashi Y."/>
            <person name="Watada M."/>
            <person name="Katoh T."/>
            <person name="Gotoh A."/>
            <person name="Gotoh Y."/>
            <person name="Taniguchi I."/>
            <person name="Nakamura K."/>
            <person name="Hayashi T."/>
            <person name="Katayama T."/>
            <person name="Uemura T."/>
            <person name="Hattori Y."/>
        </authorList>
    </citation>
    <scope>NUCLEOTIDE SEQUENCE [LARGE SCALE GENOMIC DNA]</scope>
    <source>
        <strain evidence="13 14">SC-9</strain>
    </source>
</reference>
<dbReference type="GO" id="GO:0005968">
    <property type="term" value="C:Rab-protein geranylgeranyltransferase complex"/>
    <property type="evidence" value="ECO:0007669"/>
    <property type="project" value="UniProtKB-UniRule"/>
</dbReference>
<evidence type="ECO:0000256" key="1">
    <source>
        <dbReference type="ARBA" id="ARBA00010497"/>
    </source>
</evidence>
<dbReference type="SUPFAM" id="SSF48239">
    <property type="entry name" value="Terpenoid cyclases/Protein prenyltransferases"/>
    <property type="match status" value="1"/>
</dbReference>